<evidence type="ECO:0000256" key="1">
    <source>
        <dbReference type="SAM" id="MobiDB-lite"/>
    </source>
</evidence>
<organism evidence="2 3">
    <name type="scientific">Dunaliella salina</name>
    <name type="common">Green alga</name>
    <name type="synonym">Protococcus salinus</name>
    <dbReference type="NCBI Taxonomy" id="3046"/>
    <lineage>
        <taxon>Eukaryota</taxon>
        <taxon>Viridiplantae</taxon>
        <taxon>Chlorophyta</taxon>
        <taxon>core chlorophytes</taxon>
        <taxon>Chlorophyceae</taxon>
        <taxon>CS clade</taxon>
        <taxon>Chlamydomonadales</taxon>
        <taxon>Dunaliellaceae</taxon>
        <taxon>Dunaliella</taxon>
    </lineage>
</organism>
<gene>
    <name evidence="2" type="ORF">DUNSADRAFT_5413</name>
</gene>
<accession>A0ABQ7GQ99</accession>
<comment type="caution">
    <text evidence="2">The sequence shown here is derived from an EMBL/GenBank/DDBJ whole genome shotgun (WGS) entry which is preliminary data.</text>
</comment>
<protein>
    <submittedName>
        <fullName evidence="2">Uncharacterized protein</fullName>
    </submittedName>
</protein>
<feature type="compositionally biased region" description="Low complexity" evidence="1">
    <location>
        <begin position="194"/>
        <end position="216"/>
    </location>
</feature>
<dbReference type="Proteomes" id="UP000815325">
    <property type="component" value="Unassembled WGS sequence"/>
</dbReference>
<dbReference type="EMBL" id="MU069643">
    <property type="protein sequence ID" value="KAF5836786.1"/>
    <property type="molecule type" value="Genomic_DNA"/>
</dbReference>
<keyword evidence="3" id="KW-1185">Reference proteome</keyword>
<name>A0ABQ7GQ99_DUNSA</name>
<reference evidence="2" key="1">
    <citation type="submission" date="2017-08" db="EMBL/GenBank/DDBJ databases">
        <authorList>
            <person name="Polle J.E."/>
            <person name="Barry K."/>
            <person name="Cushman J."/>
            <person name="Schmutz J."/>
            <person name="Tran D."/>
            <person name="Hathwaick L.T."/>
            <person name="Yim W.C."/>
            <person name="Jenkins J."/>
            <person name="Mckie-Krisberg Z.M."/>
            <person name="Prochnik S."/>
            <person name="Lindquist E."/>
            <person name="Dockter R.B."/>
            <person name="Adam C."/>
            <person name="Molina H."/>
            <person name="Bunkerborg J."/>
            <person name="Jin E."/>
            <person name="Buchheim M."/>
            <person name="Magnuson J."/>
        </authorList>
    </citation>
    <scope>NUCLEOTIDE SEQUENCE</scope>
    <source>
        <strain evidence="2">CCAP 19/18</strain>
    </source>
</reference>
<evidence type="ECO:0000313" key="3">
    <source>
        <dbReference type="Proteomes" id="UP000815325"/>
    </source>
</evidence>
<proteinExistence type="predicted"/>
<sequence length="416" mass="46085">MLASLVEGYMELQHLDQQLLTSVGRQLLQPRRSVSKEGGLVLGGLTALEAVQVALAFAFFNVQNAGFYQVLLARASSVMQQQQEQQRAWDAEDEGDWQQLVLKLHMACTLAPGGDASVPPGARALLADEARTHFQECRELAAEQAALVWDEEQGQGSQQLLEFQGLDLLTTRQVTGVLALGRPPMQSRHTAARQQGPQQQQPHQQGPQAQQPQQQELQLPVQAHELPLQPELPMPCALVDKSAPWFTVDVALPGHDRVGVVVLPTQLFCRNMVRLRGNMQAQLRCMQALGWAIWPVSVEDWEAMVEQAAAASGIMGGFEGASSCIAQWIAYVAQAEREQIFRRVEDAFARPEESGSGAVAGQVAGQLGPARQEDFLQLLRPEEQERTQLFFSRLQQNVWEGIDEAVSKRQQQLRPR</sequence>
<feature type="region of interest" description="Disordered" evidence="1">
    <location>
        <begin position="185"/>
        <end position="216"/>
    </location>
</feature>
<evidence type="ECO:0000313" key="2">
    <source>
        <dbReference type="EMBL" id="KAF5836786.1"/>
    </source>
</evidence>